<organism evidence="3 4">
    <name type="scientific">Rhizophagus irregularis (strain DAOM 197198w)</name>
    <name type="common">Glomus intraradices</name>
    <dbReference type="NCBI Taxonomy" id="1432141"/>
    <lineage>
        <taxon>Eukaryota</taxon>
        <taxon>Fungi</taxon>
        <taxon>Fungi incertae sedis</taxon>
        <taxon>Mucoromycota</taxon>
        <taxon>Glomeromycotina</taxon>
        <taxon>Glomeromycetes</taxon>
        <taxon>Glomerales</taxon>
        <taxon>Glomeraceae</taxon>
        <taxon>Rhizophagus</taxon>
    </lineage>
</organism>
<dbReference type="InterPro" id="IPR011333">
    <property type="entry name" value="SKP1/BTB/POZ_sf"/>
</dbReference>
<feature type="domain" description="BTB" evidence="1">
    <location>
        <begin position="21"/>
        <end position="94"/>
    </location>
</feature>
<dbReference type="Gene3D" id="3.30.710.10">
    <property type="entry name" value="Potassium Channel Kv1.1, Chain A"/>
    <property type="match status" value="1"/>
</dbReference>
<dbReference type="AlphaFoldDB" id="A0A015L678"/>
<sequence>MKFYPKLSQNLLEILDDEEYYDINIEVGNDPNVKIFKAHMVIINYRSPYLRKIMSTNKKKNDGTLMHVKLPNISPEIFQIILRYIYGGKLPVEEYDTSYVFKILITANELSLQELNNYLQSFLIKNNASWIEQNFNLVYQTSFENDSFMELQNYCNNLISKKPDKIFKSLNFSLIPEKVLISIIQNDDLRMREIQVWEQLLKWGFAQNPDLPPDPTNFSKNEFNILKNTLQQCIPLIRFYNLTSKEFSAKVLPYKKLLPKELYIDLLKTFLNLHPNSRPSGKSKLRNYIDSEIITIQHFELISKWTDKLDITDKLSSSYEFKLMLRGSRDGFSVSKFHEICDNQPRTITIIKVKGSDKILGGYNPIEWKSAGGYSNAKDSFLFSFKNNDCIENHILSRVKNENNAIWSGHNYGPYFGSSDLVLYGNDYYNGSYCKKSDYEKPIKETGEVFAVEEYEVFQIIKNYY</sequence>
<feature type="domain" description="TLDc" evidence="2">
    <location>
        <begin position="292"/>
        <end position="461"/>
    </location>
</feature>
<dbReference type="HOGENOM" id="CLU_021542_0_2_1"/>
<dbReference type="PROSITE" id="PS51886">
    <property type="entry name" value="TLDC"/>
    <property type="match status" value="1"/>
</dbReference>
<accession>A0A015L678</accession>
<dbReference type="InterPro" id="IPR011705">
    <property type="entry name" value="BACK"/>
</dbReference>
<name>A0A015L678_RHIIW</name>
<dbReference type="InterPro" id="IPR000210">
    <property type="entry name" value="BTB/POZ_dom"/>
</dbReference>
<reference evidence="3 4" key="1">
    <citation type="submission" date="2014-02" db="EMBL/GenBank/DDBJ databases">
        <title>Single nucleus genome sequencing reveals high similarity among nuclei of an endomycorrhizal fungus.</title>
        <authorList>
            <person name="Lin K."/>
            <person name="Geurts R."/>
            <person name="Zhang Z."/>
            <person name="Limpens E."/>
            <person name="Saunders D.G."/>
            <person name="Mu D."/>
            <person name="Pang E."/>
            <person name="Cao H."/>
            <person name="Cha H."/>
            <person name="Lin T."/>
            <person name="Zhou Q."/>
            <person name="Shang Y."/>
            <person name="Li Y."/>
            <person name="Ivanov S."/>
            <person name="Sharma T."/>
            <person name="Velzen R.V."/>
            <person name="Ruijter N.D."/>
            <person name="Aanen D.K."/>
            <person name="Win J."/>
            <person name="Kamoun S."/>
            <person name="Bisseling T."/>
            <person name="Huang S."/>
        </authorList>
    </citation>
    <scope>NUCLEOTIDE SEQUENCE [LARGE SCALE GENOMIC DNA]</scope>
    <source>
        <strain evidence="4">DAOM197198w</strain>
    </source>
</reference>
<dbReference type="PROSITE" id="PS50097">
    <property type="entry name" value="BTB"/>
    <property type="match status" value="1"/>
</dbReference>
<evidence type="ECO:0008006" key="5">
    <source>
        <dbReference type="Google" id="ProtNLM"/>
    </source>
</evidence>
<dbReference type="PANTHER" id="PTHR45774:SF3">
    <property type="entry name" value="BTB (POZ) DOMAIN-CONTAINING 2B-RELATED"/>
    <property type="match status" value="1"/>
</dbReference>
<dbReference type="SUPFAM" id="SSF54695">
    <property type="entry name" value="POZ domain"/>
    <property type="match status" value="1"/>
</dbReference>
<dbReference type="Gene3D" id="1.25.40.420">
    <property type="match status" value="1"/>
</dbReference>
<proteinExistence type="predicted"/>
<evidence type="ECO:0000259" key="1">
    <source>
        <dbReference type="PROSITE" id="PS50097"/>
    </source>
</evidence>
<dbReference type="Proteomes" id="UP000022910">
    <property type="component" value="Unassembled WGS sequence"/>
</dbReference>
<evidence type="ECO:0000313" key="4">
    <source>
        <dbReference type="Proteomes" id="UP000022910"/>
    </source>
</evidence>
<gene>
    <name evidence="3" type="ORF">RirG_271900</name>
</gene>
<keyword evidence="4" id="KW-1185">Reference proteome</keyword>
<evidence type="ECO:0000313" key="3">
    <source>
        <dbReference type="EMBL" id="EXX50328.1"/>
    </source>
</evidence>
<dbReference type="InterPro" id="IPR006571">
    <property type="entry name" value="TLDc_dom"/>
</dbReference>
<dbReference type="Pfam" id="PF00651">
    <property type="entry name" value="BTB"/>
    <property type="match status" value="1"/>
</dbReference>
<dbReference type="Pfam" id="PF07707">
    <property type="entry name" value="BACK"/>
    <property type="match status" value="1"/>
</dbReference>
<comment type="caution">
    <text evidence="3">The sequence shown here is derived from an EMBL/GenBank/DDBJ whole genome shotgun (WGS) entry which is preliminary data.</text>
</comment>
<dbReference type="EMBL" id="JEMT01030000">
    <property type="protein sequence ID" value="EXX50328.1"/>
    <property type="molecule type" value="Genomic_DNA"/>
</dbReference>
<protein>
    <recommendedName>
        <fullName evidence="5">Kelch-like protein 17</fullName>
    </recommendedName>
</protein>
<evidence type="ECO:0000259" key="2">
    <source>
        <dbReference type="PROSITE" id="PS51886"/>
    </source>
</evidence>
<dbReference type="PANTHER" id="PTHR45774">
    <property type="entry name" value="BTB/POZ DOMAIN-CONTAINING"/>
    <property type="match status" value="1"/>
</dbReference>
<dbReference type="CDD" id="cd18186">
    <property type="entry name" value="BTB_POZ_ZBTB_KLHL-like"/>
    <property type="match status" value="1"/>
</dbReference>
<dbReference type="SMART" id="SM00225">
    <property type="entry name" value="BTB"/>
    <property type="match status" value="1"/>
</dbReference>
<dbReference type="Pfam" id="PF07534">
    <property type="entry name" value="TLD"/>
    <property type="match status" value="1"/>
</dbReference>